<feature type="compositionally biased region" description="Basic and acidic residues" evidence="1">
    <location>
        <begin position="167"/>
        <end position="181"/>
    </location>
</feature>
<reference evidence="4" key="1">
    <citation type="submission" date="2025-08" db="UniProtKB">
        <authorList>
            <consortium name="RefSeq"/>
        </authorList>
    </citation>
    <scope>IDENTIFICATION</scope>
</reference>
<feature type="region of interest" description="Disordered" evidence="1">
    <location>
        <begin position="336"/>
        <end position="397"/>
    </location>
</feature>
<dbReference type="GeneID" id="117350887"/>
<dbReference type="Proteomes" id="UP000515159">
    <property type="component" value="Chromosome 16"/>
</dbReference>
<evidence type="ECO:0000256" key="1">
    <source>
        <dbReference type="SAM" id="MobiDB-lite"/>
    </source>
</evidence>
<feature type="compositionally biased region" description="Basic and acidic residues" evidence="1">
    <location>
        <begin position="48"/>
        <end position="68"/>
    </location>
</feature>
<feature type="region of interest" description="Disordered" evidence="1">
    <location>
        <begin position="139"/>
        <end position="297"/>
    </location>
</feature>
<evidence type="ECO:0000313" key="4">
    <source>
        <dbReference type="RefSeq" id="XP_033781476.1"/>
    </source>
</evidence>
<dbReference type="InterPro" id="IPR026128">
    <property type="entry name" value="VGF"/>
</dbReference>
<feature type="signal peptide" evidence="2">
    <location>
        <begin position="1"/>
        <end position="26"/>
    </location>
</feature>
<organism evidence="3 4">
    <name type="scientific">Geotrypetes seraphini</name>
    <name type="common">Gaboon caecilian</name>
    <name type="synonym">Caecilia seraphini</name>
    <dbReference type="NCBI Taxonomy" id="260995"/>
    <lineage>
        <taxon>Eukaryota</taxon>
        <taxon>Metazoa</taxon>
        <taxon>Chordata</taxon>
        <taxon>Craniata</taxon>
        <taxon>Vertebrata</taxon>
        <taxon>Euteleostomi</taxon>
        <taxon>Amphibia</taxon>
        <taxon>Gymnophiona</taxon>
        <taxon>Geotrypetes</taxon>
    </lineage>
</organism>
<feature type="compositionally biased region" description="Basic and acidic residues" evidence="1">
    <location>
        <begin position="254"/>
        <end position="297"/>
    </location>
</feature>
<evidence type="ECO:0000313" key="3">
    <source>
        <dbReference type="Proteomes" id="UP000515159"/>
    </source>
</evidence>
<gene>
    <name evidence="4" type="primary">VGF</name>
</gene>
<dbReference type="AlphaFoldDB" id="A0A6P8Q2H9"/>
<feature type="compositionally biased region" description="Basic and acidic residues" evidence="1">
    <location>
        <begin position="343"/>
        <end position="358"/>
    </location>
</feature>
<dbReference type="OrthoDB" id="8926660at2759"/>
<feature type="compositionally biased region" description="Basic and acidic residues" evidence="1">
    <location>
        <begin position="139"/>
        <end position="156"/>
    </location>
</feature>
<dbReference type="KEGG" id="gsh:117350887"/>
<keyword evidence="2" id="KW-0732">Signal</keyword>
<accession>A0A6P8Q2H9</accession>
<feature type="region of interest" description="Disordered" evidence="1">
    <location>
        <begin position="423"/>
        <end position="456"/>
    </location>
</feature>
<feature type="compositionally biased region" description="Basic and acidic residues" evidence="1">
    <location>
        <begin position="89"/>
        <end position="103"/>
    </location>
</feature>
<feature type="compositionally biased region" description="Basic and acidic residues" evidence="1">
    <location>
        <begin position="371"/>
        <end position="387"/>
    </location>
</feature>
<keyword evidence="3" id="KW-1185">Reference proteome</keyword>
<feature type="chain" id="PRO_5027582867" evidence="2">
    <location>
        <begin position="27"/>
        <end position="562"/>
    </location>
</feature>
<dbReference type="PANTHER" id="PTHR15159:SF2">
    <property type="entry name" value="NEUROSECRETORY PROTEIN VGF"/>
    <property type="match status" value="1"/>
</dbReference>
<evidence type="ECO:0000256" key="2">
    <source>
        <dbReference type="SAM" id="SignalP"/>
    </source>
</evidence>
<dbReference type="CTD" id="7425"/>
<dbReference type="PANTHER" id="PTHR15159">
    <property type="entry name" value="NEUROSECRETORY PROTEIN VGF"/>
    <property type="match status" value="1"/>
</dbReference>
<proteinExistence type="predicted"/>
<protein>
    <submittedName>
        <fullName evidence="4">Neurosecretory protein VGF</fullName>
    </submittedName>
</protein>
<name>A0A6P8Q2H9_GEOSA</name>
<dbReference type="InParanoid" id="A0A6P8Q2H9"/>
<sequence length="562" mass="66161">MVWITSLPGTVLILSVSLLHNYSVHGAPLVDDQHADHLQKSLYQEEDVGSRQEPLESKRQAEKAKEVQAKPSSEYPAKEVQTRSVPLHSFKDGHVKPDPKFPDKSFSMNEVRPEEDDDLFKDIDPQTLAAVLLQALNQDSEKHQVPDDKYQSDTHFQKYGGSYMEPEVPKLEEEKMTEKVQSRTRSSSLETPKQAAAVENAPNWKEEEEKDEQDLEKLKSMLEELQKYSTTAKRERSNPAKELSSPEREEDYDQNQKDILKELEEFQELMKDKQQETEIVESKKERSLYSREKGQEKMKYLEELAERKRIEEAKEAEEKIADIASDLLLQYLLKGEENIDQDNNGKEEQEAFRDETKKNSFLFEDEENEGEGQREEDTGAEDKRSNEEGDDIDSQTIDKLIEISSKLHLPADDVIDIINDVEKKKKDSPERIEPRHRQFHREKVRTPPARHETPHKVYYPSYQTERSSRHRMKEDQAWNDVLGNDLDYEEVPMVVPRRYRSKQNTYPNYIRSRTFPQPRQYYYKKPGLLMQREDYYDDSQEKEEELENYIEKILLKHPEVFQ</sequence>
<feature type="compositionally biased region" description="Basic and acidic residues" evidence="1">
    <location>
        <begin position="423"/>
        <end position="436"/>
    </location>
</feature>
<feature type="region of interest" description="Disordered" evidence="1">
    <location>
        <begin position="44"/>
        <end position="115"/>
    </location>
</feature>
<feature type="compositionally biased region" description="Basic and acidic residues" evidence="1">
    <location>
        <begin position="215"/>
        <end position="247"/>
    </location>
</feature>
<dbReference type="GO" id="GO:0005184">
    <property type="term" value="F:neuropeptide hormone activity"/>
    <property type="evidence" value="ECO:0007669"/>
    <property type="project" value="InterPro"/>
</dbReference>
<dbReference type="RefSeq" id="XP_033781476.1">
    <property type="nucleotide sequence ID" value="XM_033925585.1"/>
</dbReference>
<dbReference type="FunCoup" id="A0A6P8Q2H9">
    <property type="interactions" value="399"/>
</dbReference>